<organism evidence="2">
    <name type="scientific">Zea mays</name>
    <name type="common">Maize</name>
    <dbReference type="NCBI Taxonomy" id="4577"/>
    <lineage>
        <taxon>Eukaryota</taxon>
        <taxon>Viridiplantae</taxon>
        <taxon>Streptophyta</taxon>
        <taxon>Embryophyta</taxon>
        <taxon>Tracheophyta</taxon>
        <taxon>Spermatophyta</taxon>
        <taxon>Magnoliopsida</taxon>
        <taxon>Liliopsida</taxon>
        <taxon>Poales</taxon>
        <taxon>Poaceae</taxon>
        <taxon>PACMAD clade</taxon>
        <taxon>Panicoideae</taxon>
        <taxon>Andropogonodae</taxon>
        <taxon>Andropogoneae</taxon>
        <taxon>Tripsacinae</taxon>
        <taxon>Zea</taxon>
    </lineage>
</organism>
<proteinExistence type="evidence at transcript level"/>
<dbReference type="AlphaFoldDB" id="B6TVM9"/>
<protein>
    <submittedName>
        <fullName evidence="2">Uncharacterized protein</fullName>
    </submittedName>
</protein>
<feature type="region of interest" description="Disordered" evidence="1">
    <location>
        <begin position="1"/>
        <end position="21"/>
    </location>
</feature>
<evidence type="ECO:0000313" key="2">
    <source>
        <dbReference type="EMBL" id="ACG41162.1"/>
    </source>
</evidence>
<dbReference type="EMBL" id="EU969044">
    <property type="protein sequence ID" value="ACG41162.1"/>
    <property type="molecule type" value="mRNA"/>
</dbReference>
<name>B6TVM9_MAIZE</name>
<evidence type="ECO:0000256" key="1">
    <source>
        <dbReference type="SAM" id="MobiDB-lite"/>
    </source>
</evidence>
<accession>B6TVM9</accession>
<sequence>MDRIRRQGARNGAGDTTSSIGRVFVPSAVKSRGFEESSWYLESQVPGEVQVVQEEPHNEEFDLI</sequence>
<reference evidence="2" key="1">
    <citation type="journal article" date="2009" name="Plant Mol. Biol.">
        <title>Insights into corn genes derived from large-scale cDNA sequencing.</title>
        <authorList>
            <person name="Alexandrov N.N."/>
            <person name="Brover V.V."/>
            <person name="Freidin S."/>
            <person name="Troukhan M.E."/>
            <person name="Tatarinova T.V."/>
            <person name="Zhang H."/>
            <person name="Swaller T.J."/>
            <person name="Lu Y.P."/>
            <person name="Bouck J."/>
            <person name="Flavell R.B."/>
            <person name="Feldmann K.A."/>
        </authorList>
    </citation>
    <scope>NUCLEOTIDE SEQUENCE</scope>
</reference>